<dbReference type="SUPFAM" id="SSF57701">
    <property type="entry name" value="Zn2/Cys6 DNA-binding domain"/>
    <property type="match status" value="1"/>
</dbReference>
<keyword evidence="2" id="KW-0539">Nucleus</keyword>
<evidence type="ECO:0000256" key="1">
    <source>
        <dbReference type="ARBA" id="ARBA00004123"/>
    </source>
</evidence>
<dbReference type="PROSITE" id="PS50048">
    <property type="entry name" value="ZN2_CY6_FUNGAL_2"/>
    <property type="match status" value="1"/>
</dbReference>
<protein>
    <recommendedName>
        <fullName evidence="4">Zn(2)-C6 fungal-type domain-containing protein</fullName>
    </recommendedName>
</protein>
<dbReference type="GO" id="GO:0005634">
    <property type="term" value="C:nucleus"/>
    <property type="evidence" value="ECO:0007669"/>
    <property type="project" value="UniProtKB-SubCell"/>
</dbReference>
<dbReference type="Pfam" id="PF11951">
    <property type="entry name" value="Fungal_trans_2"/>
    <property type="match status" value="1"/>
</dbReference>
<dbReference type="PANTHER" id="PTHR37534:SF10">
    <property type="entry name" value="ZN(II)2CYS6 TRANSCRIPTION FACTOR (EUROFUNG)"/>
    <property type="match status" value="1"/>
</dbReference>
<dbReference type="PANTHER" id="PTHR37534">
    <property type="entry name" value="TRANSCRIPTIONAL ACTIVATOR PROTEIN UGA3"/>
    <property type="match status" value="1"/>
</dbReference>
<reference evidence="5 6" key="1">
    <citation type="submission" date="2023-11" db="EMBL/GenBank/DDBJ databases">
        <title>An acidophilic fungus is an integral part of prey digestion in a carnivorous sundew plant.</title>
        <authorList>
            <person name="Tsai I.J."/>
        </authorList>
    </citation>
    <scope>NUCLEOTIDE SEQUENCE [LARGE SCALE GENOMIC DNA]</scope>
    <source>
        <strain evidence="5">169a</strain>
    </source>
</reference>
<dbReference type="InterPro" id="IPR036864">
    <property type="entry name" value="Zn2-C6_fun-type_DNA-bd_sf"/>
</dbReference>
<dbReference type="EMBL" id="CP138582">
    <property type="protein sequence ID" value="WPG99404.1"/>
    <property type="molecule type" value="Genomic_DNA"/>
</dbReference>
<dbReference type="PROSITE" id="PS00463">
    <property type="entry name" value="ZN2_CY6_FUNGAL_1"/>
    <property type="match status" value="1"/>
</dbReference>
<evidence type="ECO:0000313" key="6">
    <source>
        <dbReference type="Proteomes" id="UP001303373"/>
    </source>
</evidence>
<accession>A0AAQ3M227</accession>
<evidence type="ECO:0000256" key="3">
    <source>
        <dbReference type="SAM" id="MobiDB-lite"/>
    </source>
</evidence>
<name>A0AAQ3M227_9PEZI</name>
<dbReference type="AlphaFoldDB" id="A0AAQ3M227"/>
<keyword evidence="6" id="KW-1185">Reference proteome</keyword>
<dbReference type="InterPro" id="IPR021858">
    <property type="entry name" value="Fun_TF"/>
</dbReference>
<dbReference type="Gene3D" id="4.10.240.10">
    <property type="entry name" value="Zn(2)-C6 fungal-type DNA-binding domain"/>
    <property type="match status" value="1"/>
</dbReference>
<dbReference type="GO" id="GO:0000976">
    <property type="term" value="F:transcription cis-regulatory region binding"/>
    <property type="evidence" value="ECO:0007669"/>
    <property type="project" value="TreeGrafter"/>
</dbReference>
<feature type="compositionally biased region" description="Basic and acidic residues" evidence="3">
    <location>
        <begin position="1"/>
        <end position="18"/>
    </location>
</feature>
<dbReference type="CDD" id="cd00067">
    <property type="entry name" value="GAL4"/>
    <property type="match status" value="1"/>
</dbReference>
<evidence type="ECO:0000256" key="2">
    <source>
        <dbReference type="ARBA" id="ARBA00023242"/>
    </source>
</evidence>
<dbReference type="SMART" id="SM00066">
    <property type="entry name" value="GAL4"/>
    <property type="match status" value="1"/>
</dbReference>
<dbReference type="Pfam" id="PF00172">
    <property type="entry name" value="Zn_clus"/>
    <property type="match status" value="1"/>
</dbReference>
<dbReference type="GO" id="GO:0000981">
    <property type="term" value="F:DNA-binding transcription factor activity, RNA polymerase II-specific"/>
    <property type="evidence" value="ECO:0007669"/>
    <property type="project" value="InterPro"/>
</dbReference>
<comment type="subcellular location">
    <subcellularLocation>
        <location evidence="1">Nucleus</location>
    </subcellularLocation>
</comment>
<dbReference type="InterPro" id="IPR001138">
    <property type="entry name" value="Zn2Cys6_DnaBD"/>
</dbReference>
<dbReference type="GO" id="GO:0045944">
    <property type="term" value="P:positive regulation of transcription by RNA polymerase II"/>
    <property type="evidence" value="ECO:0007669"/>
    <property type="project" value="TreeGrafter"/>
</dbReference>
<gene>
    <name evidence="5" type="ORF">R9X50_00221800</name>
</gene>
<dbReference type="Proteomes" id="UP001303373">
    <property type="component" value="Chromosome 3"/>
</dbReference>
<evidence type="ECO:0000313" key="5">
    <source>
        <dbReference type="EMBL" id="WPG99404.1"/>
    </source>
</evidence>
<evidence type="ECO:0000259" key="4">
    <source>
        <dbReference type="PROSITE" id="PS50048"/>
    </source>
</evidence>
<proteinExistence type="predicted"/>
<feature type="region of interest" description="Disordered" evidence="3">
    <location>
        <begin position="1"/>
        <end position="23"/>
    </location>
</feature>
<sequence length="544" mass="62318">MTSREPPTDRSHTPEQGRMKRRRVKTGCYTCRERRVKCDESRPACEKCRRGKRECEYPCRSSSSTKQPSPPALPVVEDYGPTKDLLATVNFRRGPINTGIFLATTKMWSEVSQEMRCFLHYIDEHMSSIHFSVRVDPTNFFSNPFLRMMLSDESPALLNAAIAYAVFLSSFPNNKTNITFWLEYYNKSITFLAQSLAGGHRTIATLATILQLATLEHLFGDWARTASHLKAAREILLELFTPDTIVKNEDSHNEDLTSLDREWHVALADTCKEIARNDPSDLDVRIEAFSAAELQLAADIKSLLRSKRRHEMSDKTFQSKADRLWEEFKAFQEFVERSSSSGPSSFAKTYPMAPPPSDDDIVNYRDECFLLAGELFPINFIMMDLWLLEIRFKQQLAILMPSKYKNMASQVQEPAMNICKMFEAIEYCNESRPGSLKICADSLFAASLVIATDEKRINWCCRKYAVLERMGVIPCARWRDRVNDLWKRDVKYWWLPDEEPPVGILALRDFVEGREDMTELPGTKTRERGCLPASLIDLSACPGV</sequence>
<dbReference type="GO" id="GO:0008270">
    <property type="term" value="F:zinc ion binding"/>
    <property type="evidence" value="ECO:0007669"/>
    <property type="project" value="InterPro"/>
</dbReference>
<feature type="domain" description="Zn(2)-C6 fungal-type" evidence="4">
    <location>
        <begin position="27"/>
        <end position="57"/>
    </location>
</feature>
<organism evidence="5 6">
    <name type="scientific">Acrodontium crateriforme</name>
    <dbReference type="NCBI Taxonomy" id="150365"/>
    <lineage>
        <taxon>Eukaryota</taxon>
        <taxon>Fungi</taxon>
        <taxon>Dikarya</taxon>
        <taxon>Ascomycota</taxon>
        <taxon>Pezizomycotina</taxon>
        <taxon>Dothideomycetes</taxon>
        <taxon>Dothideomycetidae</taxon>
        <taxon>Mycosphaerellales</taxon>
        <taxon>Teratosphaeriaceae</taxon>
        <taxon>Acrodontium</taxon>
    </lineage>
</organism>